<dbReference type="Proteomes" id="UP001266305">
    <property type="component" value="Unassembled WGS sequence"/>
</dbReference>
<dbReference type="EMBL" id="JASSZA010000015">
    <property type="protein sequence ID" value="KAK2093230.1"/>
    <property type="molecule type" value="Genomic_DNA"/>
</dbReference>
<accession>A0ABQ9U838</accession>
<evidence type="ECO:0000313" key="1">
    <source>
        <dbReference type="EMBL" id="KAK2093230.1"/>
    </source>
</evidence>
<gene>
    <name evidence="1" type="ORF">P7K49_029759</name>
</gene>
<name>A0ABQ9U838_SAGOE</name>
<feature type="non-terminal residue" evidence="1">
    <location>
        <position position="52"/>
    </location>
</feature>
<keyword evidence="2" id="KW-1185">Reference proteome</keyword>
<comment type="caution">
    <text evidence="1">The sequence shown here is derived from an EMBL/GenBank/DDBJ whole genome shotgun (WGS) entry which is preliminary data.</text>
</comment>
<proteinExistence type="predicted"/>
<protein>
    <submittedName>
        <fullName evidence="1">Uncharacterized protein</fullName>
    </submittedName>
</protein>
<evidence type="ECO:0000313" key="2">
    <source>
        <dbReference type="Proteomes" id="UP001266305"/>
    </source>
</evidence>
<sequence length="52" mass="5975">MTSSSGYYWTEWEEIGKTNPQYPDLPCLRLLDTMHSLLAATETDQEGSQIEH</sequence>
<organism evidence="1 2">
    <name type="scientific">Saguinus oedipus</name>
    <name type="common">Cotton-top tamarin</name>
    <name type="synonym">Oedipomidas oedipus</name>
    <dbReference type="NCBI Taxonomy" id="9490"/>
    <lineage>
        <taxon>Eukaryota</taxon>
        <taxon>Metazoa</taxon>
        <taxon>Chordata</taxon>
        <taxon>Craniata</taxon>
        <taxon>Vertebrata</taxon>
        <taxon>Euteleostomi</taxon>
        <taxon>Mammalia</taxon>
        <taxon>Eutheria</taxon>
        <taxon>Euarchontoglires</taxon>
        <taxon>Primates</taxon>
        <taxon>Haplorrhini</taxon>
        <taxon>Platyrrhini</taxon>
        <taxon>Cebidae</taxon>
        <taxon>Callitrichinae</taxon>
        <taxon>Saguinus</taxon>
    </lineage>
</organism>
<reference evidence="1 2" key="1">
    <citation type="submission" date="2023-05" db="EMBL/GenBank/DDBJ databases">
        <title>B98-5 Cell Line De Novo Hybrid Assembly: An Optical Mapping Approach.</title>
        <authorList>
            <person name="Kananen K."/>
            <person name="Auerbach J.A."/>
            <person name="Kautto E."/>
            <person name="Blachly J.S."/>
        </authorList>
    </citation>
    <scope>NUCLEOTIDE SEQUENCE [LARGE SCALE GENOMIC DNA]</scope>
    <source>
        <strain evidence="1">B95-8</strain>
        <tissue evidence="1">Cell line</tissue>
    </source>
</reference>